<name>A0A3D3REL7_9PLAN</name>
<dbReference type="Proteomes" id="UP000263642">
    <property type="component" value="Unassembled WGS sequence"/>
</dbReference>
<evidence type="ECO:0000313" key="2">
    <source>
        <dbReference type="Proteomes" id="UP000263642"/>
    </source>
</evidence>
<organism evidence="1 2">
    <name type="scientific">Gimesia maris</name>
    <dbReference type="NCBI Taxonomy" id="122"/>
    <lineage>
        <taxon>Bacteria</taxon>
        <taxon>Pseudomonadati</taxon>
        <taxon>Planctomycetota</taxon>
        <taxon>Planctomycetia</taxon>
        <taxon>Planctomycetales</taxon>
        <taxon>Planctomycetaceae</taxon>
        <taxon>Gimesia</taxon>
    </lineage>
</organism>
<sequence length="560" mass="64919">MVEKDLLSLCLKSCEKLEYEKTAIECDLFEEFRKTAFRIIQSAEMEISPQGSTIKRYLWKLIRRLSESPFAWKNTLSEVMGYQTDEFLKSIEYYLGNEVLVHANKLNDLWGKMVSLTGAQNPLAKYIFEEIELLRDEVIDFRILAIGPYRPDYLPFLEQLELDGADLFCTVNTLKKSQPFSTLITCGPFRDNDPVFTSPRYNRIVNVRWSVDKDISGFPEYLSEEVFEDTDSMFPSDFPCRVFQTEYLSKVDLQYQPEVEFGDDWSFDAFEEVYIKRRKRYRGYSAGNFTDSITFNPEADNKRQASSHSFSKLVFFDGSYVIFPFDQQNKPPFLFSIDPETDFEIKKRRPYDSTSQPVDEVDKLQPGMLVIVEPDASEALAGSAFKESKKEPLHLRYWKEVVKEGIENLMTNGISIKNAMQRLKIDPYYENIEGAVKRWSKFRPGRIDSPYDLKTFKILLTEFVQYPEWEKAWLEILSLRGASISRGLIANSTIDQYLVKSVEKNSQTVLDNPKTILNVKGFDAEVIVIEVADMISLSEEDIEGLNINKYYQTDDSLLGE</sequence>
<dbReference type="AlphaFoldDB" id="A0A3D3REL7"/>
<comment type="caution">
    <text evidence="1">The sequence shown here is derived from an EMBL/GenBank/DDBJ whole genome shotgun (WGS) entry which is preliminary data.</text>
</comment>
<evidence type="ECO:0000313" key="1">
    <source>
        <dbReference type="EMBL" id="HCO27056.1"/>
    </source>
</evidence>
<dbReference type="EMBL" id="DQAY01000189">
    <property type="protein sequence ID" value="HCO27056.1"/>
    <property type="molecule type" value="Genomic_DNA"/>
</dbReference>
<gene>
    <name evidence="1" type="ORF">DIT97_30115</name>
</gene>
<protein>
    <submittedName>
        <fullName evidence="1">Uncharacterized protein</fullName>
    </submittedName>
</protein>
<reference evidence="1 2" key="1">
    <citation type="journal article" date="2018" name="Nat. Biotechnol.">
        <title>A standardized bacterial taxonomy based on genome phylogeny substantially revises the tree of life.</title>
        <authorList>
            <person name="Parks D.H."/>
            <person name="Chuvochina M."/>
            <person name="Waite D.W."/>
            <person name="Rinke C."/>
            <person name="Skarshewski A."/>
            <person name="Chaumeil P.A."/>
            <person name="Hugenholtz P."/>
        </authorList>
    </citation>
    <scope>NUCLEOTIDE SEQUENCE [LARGE SCALE GENOMIC DNA]</scope>
    <source>
        <strain evidence="1">UBA9375</strain>
    </source>
</reference>
<accession>A0A3D3REL7</accession>
<proteinExistence type="predicted"/>